<dbReference type="Gene3D" id="1.20.1250.20">
    <property type="entry name" value="MFS general substrate transporter like domains"/>
    <property type="match status" value="2"/>
</dbReference>
<evidence type="ECO:0000313" key="6">
    <source>
        <dbReference type="EMBL" id="CAH1002556.1"/>
    </source>
</evidence>
<feature type="transmembrane region" description="Helical" evidence="4">
    <location>
        <begin position="42"/>
        <end position="65"/>
    </location>
</feature>
<proteinExistence type="predicted"/>
<keyword evidence="1 4" id="KW-0812">Transmembrane</keyword>
<evidence type="ECO:0000259" key="5">
    <source>
        <dbReference type="PROSITE" id="PS50850"/>
    </source>
</evidence>
<dbReference type="SUPFAM" id="SSF103473">
    <property type="entry name" value="MFS general substrate transporter"/>
    <property type="match status" value="1"/>
</dbReference>
<feature type="transmembrane region" description="Helical" evidence="4">
    <location>
        <begin position="168"/>
        <end position="187"/>
    </location>
</feature>
<feature type="transmembrane region" description="Helical" evidence="4">
    <location>
        <begin position="220"/>
        <end position="240"/>
    </location>
</feature>
<dbReference type="PANTHER" id="PTHR23518">
    <property type="entry name" value="C-METHYLTRANSFERASE"/>
    <property type="match status" value="1"/>
</dbReference>
<keyword evidence="2 4" id="KW-1133">Transmembrane helix</keyword>
<accession>A0ABN8F7I5</accession>
<evidence type="ECO:0000256" key="4">
    <source>
        <dbReference type="SAM" id="Phobius"/>
    </source>
</evidence>
<organism evidence="6 7">
    <name type="scientific">Neolewinella maritima</name>
    <dbReference type="NCBI Taxonomy" id="1383882"/>
    <lineage>
        <taxon>Bacteria</taxon>
        <taxon>Pseudomonadati</taxon>
        <taxon>Bacteroidota</taxon>
        <taxon>Saprospiria</taxon>
        <taxon>Saprospirales</taxon>
        <taxon>Lewinellaceae</taxon>
        <taxon>Neolewinella</taxon>
    </lineage>
</organism>
<evidence type="ECO:0000256" key="3">
    <source>
        <dbReference type="ARBA" id="ARBA00023136"/>
    </source>
</evidence>
<keyword evidence="7" id="KW-1185">Reference proteome</keyword>
<comment type="caution">
    <text evidence="6">The sequence shown here is derived from an EMBL/GenBank/DDBJ whole genome shotgun (WGS) entry which is preliminary data.</text>
</comment>
<dbReference type="Pfam" id="PF07690">
    <property type="entry name" value="MFS_1"/>
    <property type="match status" value="1"/>
</dbReference>
<evidence type="ECO:0000256" key="2">
    <source>
        <dbReference type="ARBA" id="ARBA00022989"/>
    </source>
</evidence>
<dbReference type="InterPro" id="IPR011701">
    <property type="entry name" value="MFS"/>
</dbReference>
<evidence type="ECO:0000313" key="7">
    <source>
        <dbReference type="Proteomes" id="UP000837803"/>
    </source>
</evidence>
<gene>
    <name evidence="6" type="ORF">LEM8419_03430</name>
</gene>
<dbReference type="RefSeq" id="WP_238752385.1">
    <property type="nucleotide sequence ID" value="NZ_CAKLPZ010000006.1"/>
</dbReference>
<keyword evidence="3 4" id="KW-0472">Membrane</keyword>
<name>A0ABN8F7I5_9BACT</name>
<sequence length="390" mass="41842">MNRTPKILSRTVVLLGAISLFTDVASEMLYPVMPLYLESIGFSAAGIGLLEGIATATAGLCKGFFGQWSDRLGRRVPFVQLGYGISAVAKPLMAVFTVPVWVLFARTAERLGKGIRTGARDALLSGEARPETRARVFGFHRAMDTTGAAIGPVLALLFLWAYPGQYRLLFLLAGVPGILALAATLLLRERAVVPSQLASRPGLLQFVRYFRTGNRDYRRLLIGLTAFALINSSDLFLLLLLKELGLSDTALIGWYIFYNLVYALAAYPFGSLADRFGPKRVFIGGLLIFAVVYGLLPLATAPWMFAVLFALYGIYAAATEGNAKAWISHVSPQSEMGTATGAYGAFESLAALGASSAAGLVWLVYGPGILFGGTAVLTLGVVGYFSTLRR</sequence>
<dbReference type="EMBL" id="CAKLPZ010000006">
    <property type="protein sequence ID" value="CAH1002556.1"/>
    <property type="molecule type" value="Genomic_DNA"/>
</dbReference>
<dbReference type="Proteomes" id="UP000837803">
    <property type="component" value="Unassembled WGS sequence"/>
</dbReference>
<protein>
    <recommendedName>
        <fullName evidence="5">Major facilitator superfamily (MFS) profile domain-containing protein</fullName>
    </recommendedName>
</protein>
<feature type="transmembrane region" description="Helical" evidence="4">
    <location>
        <begin position="362"/>
        <end position="385"/>
    </location>
</feature>
<dbReference type="InterPro" id="IPR036259">
    <property type="entry name" value="MFS_trans_sf"/>
</dbReference>
<feature type="domain" description="Major facilitator superfamily (MFS) profile" evidence="5">
    <location>
        <begin position="11"/>
        <end position="390"/>
    </location>
</feature>
<dbReference type="InterPro" id="IPR020846">
    <property type="entry name" value="MFS_dom"/>
</dbReference>
<evidence type="ECO:0000256" key="1">
    <source>
        <dbReference type="ARBA" id="ARBA00022692"/>
    </source>
</evidence>
<reference evidence="6" key="1">
    <citation type="submission" date="2021-12" db="EMBL/GenBank/DDBJ databases">
        <authorList>
            <person name="Rodrigo-Torres L."/>
            <person name="Arahal R. D."/>
            <person name="Lucena T."/>
        </authorList>
    </citation>
    <scope>NUCLEOTIDE SEQUENCE</scope>
    <source>
        <strain evidence="6">CECT 8419</strain>
    </source>
</reference>
<feature type="transmembrane region" description="Helical" evidence="4">
    <location>
        <begin position="282"/>
        <end position="315"/>
    </location>
</feature>
<feature type="transmembrane region" description="Helical" evidence="4">
    <location>
        <begin position="252"/>
        <end position="270"/>
    </location>
</feature>
<dbReference type="PROSITE" id="PS50850">
    <property type="entry name" value="MFS"/>
    <property type="match status" value="1"/>
</dbReference>
<dbReference type="CDD" id="cd17370">
    <property type="entry name" value="MFS_MJ1317_like"/>
    <property type="match status" value="1"/>
</dbReference>
<dbReference type="PANTHER" id="PTHR23518:SF2">
    <property type="entry name" value="MAJOR FACILITATOR SUPERFAMILY TRANSPORTER"/>
    <property type="match status" value="1"/>
</dbReference>